<dbReference type="Proteomes" id="UP000789366">
    <property type="component" value="Unassembled WGS sequence"/>
</dbReference>
<protein>
    <submittedName>
        <fullName evidence="1">4748_t:CDS:1</fullName>
    </submittedName>
</protein>
<evidence type="ECO:0000313" key="2">
    <source>
        <dbReference type="Proteomes" id="UP000789366"/>
    </source>
</evidence>
<keyword evidence="2" id="KW-1185">Reference proteome</keyword>
<organism evidence="1 2">
    <name type="scientific">Cetraspora pellucida</name>
    <dbReference type="NCBI Taxonomy" id="1433469"/>
    <lineage>
        <taxon>Eukaryota</taxon>
        <taxon>Fungi</taxon>
        <taxon>Fungi incertae sedis</taxon>
        <taxon>Mucoromycota</taxon>
        <taxon>Glomeromycotina</taxon>
        <taxon>Glomeromycetes</taxon>
        <taxon>Diversisporales</taxon>
        <taxon>Gigasporaceae</taxon>
        <taxon>Cetraspora</taxon>
    </lineage>
</organism>
<comment type="caution">
    <text evidence="1">The sequence shown here is derived from an EMBL/GenBank/DDBJ whole genome shotgun (WGS) entry which is preliminary data.</text>
</comment>
<gene>
    <name evidence="1" type="ORF">SPELUC_LOCUS16484</name>
</gene>
<evidence type="ECO:0000313" key="1">
    <source>
        <dbReference type="EMBL" id="CAG8782063.1"/>
    </source>
</evidence>
<name>A0ACA9R8L2_9GLOM</name>
<dbReference type="EMBL" id="CAJVPW010061419">
    <property type="protein sequence ID" value="CAG8782063.1"/>
    <property type="molecule type" value="Genomic_DNA"/>
</dbReference>
<feature type="non-terminal residue" evidence="1">
    <location>
        <position position="114"/>
    </location>
</feature>
<accession>A0ACA9R8L2</accession>
<proteinExistence type="predicted"/>
<reference evidence="1" key="1">
    <citation type="submission" date="2021-06" db="EMBL/GenBank/DDBJ databases">
        <authorList>
            <person name="Kallberg Y."/>
            <person name="Tangrot J."/>
            <person name="Rosling A."/>
        </authorList>
    </citation>
    <scope>NUCLEOTIDE SEQUENCE</scope>
    <source>
        <strain evidence="1">28 12/20/2015</strain>
    </source>
</reference>
<sequence>MSESKKIKHADEKIIGGRPLKPIWKFYNRGKQLDNSGHYEAICKACEKLFSPGKPTLMEKHIISDCAYVSEEIKEAVIYIVESREKTSNISGTKHSSEQISLDEFLESTAIPDK</sequence>